<evidence type="ECO:0000313" key="9">
    <source>
        <dbReference type="EMBL" id="MCV3216439.1"/>
    </source>
</evidence>
<dbReference type="RefSeq" id="WP_263748091.1">
    <property type="nucleotide sequence ID" value="NZ_JAOWRF010000335.1"/>
</dbReference>
<keyword evidence="1" id="KW-0597">Phosphoprotein</keyword>
<evidence type="ECO:0000256" key="3">
    <source>
        <dbReference type="ARBA" id="ARBA00023015"/>
    </source>
</evidence>
<dbReference type="InterPro" id="IPR000014">
    <property type="entry name" value="PAS"/>
</dbReference>
<gene>
    <name evidence="9" type="ORF">OGM63_23485</name>
</gene>
<comment type="caution">
    <text evidence="6">Lacks conserved residue(s) required for the propagation of feature annotation.</text>
</comment>
<dbReference type="InterPro" id="IPR001789">
    <property type="entry name" value="Sig_transdc_resp-reg_receiver"/>
</dbReference>
<dbReference type="CDD" id="cd00130">
    <property type="entry name" value="PAS"/>
    <property type="match status" value="1"/>
</dbReference>
<dbReference type="SUPFAM" id="SSF52172">
    <property type="entry name" value="CheY-like"/>
    <property type="match status" value="1"/>
</dbReference>
<keyword evidence="10" id="KW-1185">Reference proteome</keyword>
<dbReference type="EMBL" id="JAOWRF010000335">
    <property type="protein sequence ID" value="MCV3216439.1"/>
    <property type="molecule type" value="Genomic_DNA"/>
</dbReference>
<evidence type="ECO:0000259" key="8">
    <source>
        <dbReference type="PROSITE" id="PS50112"/>
    </source>
</evidence>
<dbReference type="PANTHER" id="PTHR48111:SF1">
    <property type="entry name" value="TWO-COMPONENT RESPONSE REGULATOR ORR33"/>
    <property type="match status" value="1"/>
</dbReference>
<comment type="caution">
    <text evidence="9">The sequence shown here is derived from an EMBL/GenBank/DDBJ whole genome shotgun (WGS) entry which is preliminary data.</text>
</comment>
<dbReference type="Pfam" id="PF26355">
    <property type="entry name" value="HTH_VMAP-M9"/>
    <property type="match status" value="1"/>
</dbReference>
<dbReference type="Pfam" id="PF00072">
    <property type="entry name" value="Response_reg"/>
    <property type="match status" value="1"/>
</dbReference>
<reference evidence="9 10" key="1">
    <citation type="submission" date="2022-10" db="EMBL/GenBank/DDBJ databases">
        <title>Identification of biosynthetic pathway for the production of the potent trypsin inhibitor radiosumin.</title>
        <authorList>
            <person name="Fewer D.P."/>
            <person name="Delbaje E."/>
            <person name="Ouyang X."/>
            <person name="Agostino P.D."/>
            <person name="Wahlsten M."/>
            <person name="Jokela J."/>
            <person name="Permi P."/>
            <person name="Haapaniemi E."/>
            <person name="Koistinen H."/>
        </authorList>
    </citation>
    <scope>NUCLEOTIDE SEQUENCE [LARGE SCALE GENOMIC DNA]</scope>
    <source>
        <strain evidence="9 10">NIES-515</strain>
    </source>
</reference>
<keyword evidence="2" id="KW-0902">Two-component regulatory system</keyword>
<dbReference type="SMART" id="SM00448">
    <property type="entry name" value="REC"/>
    <property type="match status" value="1"/>
</dbReference>
<dbReference type="Gene3D" id="3.40.50.2300">
    <property type="match status" value="1"/>
</dbReference>
<dbReference type="Proteomes" id="UP001526143">
    <property type="component" value="Unassembled WGS sequence"/>
</dbReference>
<organism evidence="9 10">
    <name type="scientific">Plectonema radiosum NIES-515</name>
    <dbReference type="NCBI Taxonomy" id="2986073"/>
    <lineage>
        <taxon>Bacteria</taxon>
        <taxon>Bacillati</taxon>
        <taxon>Cyanobacteriota</taxon>
        <taxon>Cyanophyceae</taxon>
        <taxon>Oscillatoriophycideae</taxon>
        <taxon>Oscillatoriales</taxon>
        <taxon>Microcoleaceae</taxon>
        <taxon>Plectonema</taxon>
    </lineage>
</organism>
<dbReference type="PANTHER" id="PTHR48111">
    <property type="entry name" value="REGULATOR OF RPOS"/>
    <property type="match status" value="1"/>
</dbReference>
<dbReference type="InterPro" id="IPR058651">
    <property type="entry name" value="HTH_VMAP-M9"/>
</dbReference>
<accession>A0ABT3B524</accession>
<keyword evidence="4" id="KW-0238">DNA-binding</keyword>
<evidence type="ECO:0000256" key="2">
    <source>
        <dbReference type="ARBA" id="ARBA00023012"/>
    </source>
</evidence>
<evidence type="ECO:0000256" key="6">
    <source>
        <dbReference type="PROSITE-ProRule" id="PRU00169"/>
    </source>
</evidence>
<feature type="domain" description="Response regulatory" evidence="7">
    <location>
        <begin position="109"/>
        <end position="225"/>
    </location>
</feature>
<keyword evidence="5" id="KW-0804">Transcription</keyword>
<proteinExistence type="predicted"/>
<sequence>MTVEKVLQLLEAALEAKTGKHLTPVEKEILKAAQNNETYQQVADSLYLSVGYIKDLAYPLWQQLSDLFGQKVTKNNFAKILQDQGAIATLAPKKIQTSDVDQNWHPKGNILIVDDPIENLQVLTEILTKQGYKVRSLTNAQMGLSTIRHNLPDVILLGVKIPEVDGYQICKTLKADEYTAEIPIIFLSPQNETINKIKAFEMGGLDYITKPFKAQEVIARIQIQLTIQQQKHHLREKIEQHQQTTEILYQSRALLASVLNSSQDGIAAMQALRDTTTGEINDFCCLVINPVFAKLFGKERKDLIGKSGLKKLLNQLYPRLFDSLLQLGETRESFEQEFYWSNDEIPKWYYLIAVKLGDGCSITVRDITEVKQLKFKLNLQANLA</sequence>
<dbReference type="PROSITE" id="PS50110">
    <property type="entry name" value="RESPONSE_REGULATORY"/>
    <property type="match status" value="1"/>
</dbReference>
<dbReference type="Gene3D" id="3.30.450.20">
    <property type="entry name" value="PAS domain"/>
    <property type="match status" value="1"/>
</dbReference>
<evidence type="ECO:0000256" key="4">
    <source>
        <dbReference type="ARBA" id="ARBA00023125"/>
    </source>
</evidence>
<evidence type="ECO:0000259" key="7">
    <source>
        <dbReference type="PROSITE" id="PS50110"/>
    </source>
</evidence>
<dbReference type="InterPro" id="IPR039420">
    <property type="entry name" value="WalR-like"/>
</dbReference>
<dbReference type="PROSITE" id="PS50112">
    <property type="entry name" value="PAS"/>
    <property type="match status" value="1"/>
</dbReference>
<evidence type="ECO:0000256" key="5">
    <source>
        <dbReference type="ARBA" id="ARBA00023163"/>
    </source>
</evidence>
<evidence type="ECO:0000256" key="1">
    <source>
        <dbReference type="ARBA" id="ARBA00022553"/>
    </source>
</evidence>
<dbReference type="SUPFAM" id="SSF55785">
    <property type="entry name" value="PYP-like sensor domain (PAS domain)"/>
    <property type="match status" value="1"/>
</dbReference>
<evidence type="ECO:0000313" key="10">
    <source>
        <dbReference type="Proteomes" id="UP001526143"/>
    </source>
</evidence>
<feature type="domain" description="PAS" evidence="8">
    <location>
        <begin position="288"/>
        <end position="337"/>
    </location>
</feature>
<dbReference type="InterPro" id="IPR011006">
    <property type="entry name" value="CheY-like_superfamily"/>
</dbReference>
<protein>
    <submittedName>
        <fullName evidence="9">Response regulator</fullName>
    </submittedName>
</protein>
<keyword evidence="3" id="KW-0805">Transcription regulation</keyword>
<name>A0ABT3B524_9CYAN</name>
<dbReference type="InterPro" id="IPR035965">
    <property type="entry name" value="PAS-like_dom_sf"/>
</dbReference>